<dbReference type="AlphaFoldDB" id="A0A656D4G8"/>
<protein>
    <submittedName>
        <fullName evidence="2">Dolichyl-phosphate-mannose-protein mannosyltransferase</fullName>
    </submittedName>
</protein>
<keyword evidence="1" id="KW-0812">Transmembrane</keyword>
<reference evidence="2 3" key="1">
    <citation type="submission" date="2015-11" db="EMBL/GenBank/DDBJ databases">
        <authorList>
            <person name="Varghese N."/>
        </authorList>
    </citation>
    <scope>NUCLEOTIDE SEQUENCE [LARGE SCALE GENOMIC DNA]</scope>
    <source>
        <strain evidence="2 3">JGI-24</strain>
    </source>
</reference>
<feature type="transmembrane region" description="Helical" evidence="1">
    <location>
        <begin position="7"/>
        <end position="25"/>
    </location>
</feature>
<dbReference type="RefSeq" id="WP_072150039.1">
    <property type="nucleotide sequence ID" value="NZ_CZVU01000018.1"/>
</dbReference>
<feature type="transmembrane region" description="Helical" evidence="1">
    <location>
        <begin position="315"/>
        <end position="333"/>
    </location>
</feature>
<keyword evidence="3" id="KW-1185">Reference proteome</keyword>
<gene>
    <name evidence="2" type="ORF">JGI24_00580</name>
</gene>
<feature type="transmembrane region" description="Helical" evidence="1">
    <location>
        <begin position="133"/>
        <end position="150"/>
    </location>
</feature>
<dbReference type="GO" id="GO:0016757">
    <property type="term" value="F:glycosyltransferase activity"/>
    <property type="evidence" value="ECO:0007669"/>
    <property type="project" value="UniProtKB-KW"/>
</dbReference>
<dbReference type="EMBL" id="CZVU01000018">
    <property type="protein sequence ID" value="CUS99264.1"/>
    <property type="molecule type" value="Genomic_DNA"/>
</dbReference>
<dbReference type="Proteomes" id="UP000243065">
    <property type="component" value="Unassembled WGS sequence"/>
</dbReference>
<dbReference type="OrthoDB" id="9779540at2"/>
<keyword evidence="1" id="KW-1133">Transmembrane helix</keyword>
<feature type="transmembrane region" description="Helical" evidence="1">
    <location>
        <begin position="367"/>
        <end position="385"/>
    </location>
</feature>
<evidence type="ECO:0000313" key="2">
    <source>
        <dbReference type="EMBL" id="CUS99264.1"/>
    </source>
</evidence>
<feature type="transmembrane region" description="Helical" evidence="1">
    <location>
        <begin position="156"/>
        <end position="185"/>
    </location>
</feature>
<keyword evidence="2" id="KW-0808">Transferase</keyword>
<evidence type="ECO:0000313" key="3">
    <source>
        <dbReference type="Proteomes" id="UP000243065"/>
    </source>
</evidence>
<feature type="transmembrane region" description="Helical" evidence="1">
    <location>
        <begin position="223"/>
        <end position="247"/>
    </location>
</feature>
<feature type="transmembrane region" description="Helical" evidence="1">
    <location>
        <begin position="288"/>
        <end position="308"/>
    </location>
</feature>
<keyword evidence="1" id="KW-0472">Membrane</keyword>
<sequence>MKNLGIIITLSLVVFFYYFAWGLVFESNGYYNPEALFLIEKSLLALKGNPPRLENIGLIYPPVPFFVLFPFVLFNPFVAPIFASSFFMSLLTAFVVYRILKKNLSFIFIVFLLLILFLNPVILYVASSGSSSYLYLTFLSLFYIFIFEYYERNVSFYLAIAGVFIGFLVFVRYEIVFMLIFWILVNAVLAIETTLEESVSYKNFFELLGRLPAYRQTFIRRMFAIYLMIFIPPIIGFSSWCYLNWLFTSNPFHFINSPYSYFRTLSTYVLYNPTLLELKGNILKSTTYVLQNVLIYMPAYVVLIFVFLRRFFFSLALITPITALIITSYLGLSLMNVDFFVPFIFIAFIAMIYACEKRPSLRRNAVMLVFGMLIFISFFTGYYKLRSSFYPEEKNFAKILMGENLDGLFAEEKKVAEFLKQNTSLEDNILMDDAVAFPIVVFHGEPKNFILPYQYEFISVIEQPAVYADYVVIYNPEKFEGKRDLINQRHQNLFFSGSKDLLLVYSYGNWRVFQSVYRKRILTEK</sequence>
<feature type="transmembrane region" description="Helical" evidence="1">
    <location>
        <begin position="81"/>
        <end position="100"/>
    </location>
</feature>
<evidence type="ECO:0000256" key="1">
    <source>
        <dbReference type="SAM" id="Phobius"/>
    </source>
</evidence>
<keyword evidence="2" id="KW-0328">Glycosyltransferase</keyword>
<proteinExistence type="predicted"/>
<organism evidence="2 3">
    <name type="scientific">Kryptobacter tengchongensis</name>
    <dbReference type="NCBI Taxonomy" id="1643429"/>
    <lineage>
        <taxon>Bacteria</taxon>
        <taxon>Pseudomonadati</taxon>
        <taxon>Candidatus Kryptoniota</taxon>
        <taxon>Candidatus Kryptobacter</taxon>
    </lineage>
</organism>
<name>A0A656D4G8_KRYT1</name>
<feature type="transmembrane region" description="Helical" evidence="1">
    <location>
        <begin position="106"/>
        <end position="126"/>
    </location>
</feature>
<feature type="transmembrane region" description="Helical" evidence="1">
    <location>
        <begin position="339"/>
        <end position="355"/>
    </location>
</feature>
<accession>A0A656D4G8</accession>